<evidence type="ECO:0000313" key="2">
    <source>
        <dbReference type="EMBL" id="KAJ8868120.1"/>
    </source>
</evidence>
<evidence type="ECO:0000256" key="1">
    <source>
        <dbReference type="SAM" id="MobiDB-lite"/>
    </source>
</evidence>
<comment type="caution">
    <text evidence="2">The sequence shown here is derived from an EMBL/GenBank/DDBJ whole genome shotgun (WGS) entry which is preliminary data.</text>
</comment>
<dbReference type="EMBL" id="JARBHB010000015">
    <property type="protein sequence ID" value="KAJ8868120.1"/>
    <property type="molecule type" value="Genomic_DNA"/>
</dbReference>
<sequence>MSVARGMFSKLVASSLALSGEGALDVRSNVVLIVPALLFLISGKKRRKLEGRGGGQERKTRASAGGAQYCDVKRREPCERLAGGESEPRLACESISHPFMKEAKQCPVVRDPASHPSKMATLARNMLQCRSPISAWYPAHLSAPGTLLASWQHTHPVGNPMQHAVGNQTHKWSEEIWVTFSNEVLRANDIESRRVCNCTRMEGRGKPEIPEKTRRPVVSSGTIPTYQGRCEWVVEKRERNTRCRWSAGFLGDPTFPLPFHYSAAPYSFHFTLIGSQYLVVKSRPNLSTHSFLRTAAVMFKNATGIFRVHRRRSADYVGIPAKYTASARGDRERCYRAAAYITSSVTWFPSLQRRAFGRAPPTLPPLHHTDIGRNFKPSQCQTSIMACADSAGLKGRGKWEIPDKTRLPTASSGTIPICENPE</sequence>
<keyword evidence="3" id="KW-1185">Reference proteome</keyword>
<name>A0ABQ9G6P2_9NEOP</name>
<gene>
    <name evidence="2" type="ORF">PR048_031929</name>
</gene>
<organism evidence="2 3">
    <name type="scientific">Dryococelus australis</name>
    <dbReference type="NCBI Taxonomy" id="614101"/>
    <lineage>
        <taxon>Eukaryota</taxon>
        <taxon>Metazoa</taxon>
        <taxon>Ecdysozoa</taxon>
        <taxon>Arthropoda</taxon>
        <taxon>Hexapoda</taxon>
        <taxon>Insecta</taxon>
        <taxon>Pterygota</taxon>
        <taxon>Neoptera</taxon>
        <taxon>Polyneoptera</taxon>
        <taxon>Phasmatodea</taxon>
        <taxon>Verophasmatodea</taxon>
        <taxon>Anareolatae</taxon>
        <taxon>Phasmatidae</taxon>
        <taxon>Eurycanthinae</taxon>
        <taxon>Dryococelus</taxon>
    </lineage>
</organism>
<accession>A0ABQ9G6P2</accession>
<reference evidence="2 3" key="1">
    <citation type="submission" date="2023-02" db="EMBL/GenBank/DDBJ databases">
        <title>LHISI_Scaffold_Assembly.</title>
        <authorList>
            <person name="Stuart O.P."/>
            <person name="Cleave R."/>
            <person name="Magrath M.J.L."/>
            <person name="Mikheyev A.S."/>
        </authorList>
    </citation>
    <scope>NUCLEOTIDE SEQUENCE [LARGE SCALE GENOMIC DNA]</scope>
    <source>
        <strain evidence="2">Daus_M_001</strain>
        <tissue evidence="2">Leg muscle</tissue>
    </source>
</reference>
<feature type="region of interest" description="Disordered" evidence="1">
    <location>
        <begin position="399"/>
        <end position="422"/>
    </location>
</feature>
<proteinExistence type="predicted"/>
<dbReference type="Proteomes" id="UP001159363">
    <property type="component" value="Chromosome 14"/>
</dbReference>
<protein>
    <submittedName>
        <fullName evidence="2">Uncharacterized protein</fullName>
    </submittedName>
</protein>
<evidence type="ECO:0000313" key="3">
    <source>
        <dbReference type="Proteomes" id="UP001159363"/>
    </source>
</evidence>